<evidence type="ECO:0000313" key="13">
    <source>
        <dbReference type="Proteomes" id="UP001185069"/>
    </source>
</evidence>
<evidence type="ECO:0000256" key="8">
    <source>
        <dbReference type="ARBA" id="ARBA00023136"/>
    </source>
</evidence>
<feature type="transmembrane region" description="Helical" evidence="9">
    <location>
        <begin position="439"/>
        <end position="458"/>
    </location>
</feature>
<evidence type="ECO:0000256" key="10">
    <source>
        <dbReference type="RuleBase" id="RU367050"/>
    </source>
</evidence>
<feature type="transmembrane region" description="Helical" evidence="9">
    <location>
        <begin position="82"/>
        <end position="100"/>
    </location>
</feature>
<dbReference type="InterPro" id="IPR035906">
    <property type="entry name" value="MetI-like_sf"/>
</dbReference>
<dbReference type="Pfam" id="PF16296">
    <property type="entry name" value="TM_PBP2_N"/>
    <property type="match status" value="1"/>
</dbReference>
<keyword evidence="8 9" id="KW-0472">Membrane</keyword>
<dbReference type="PROSITE" id="PS50928">
    <property type="entry name" value="ABC_TM1"/>
    <property type="match status" value="1"/>
</dbReference>
<evidence type="ECO:0000256" key="1">
    <source>
        <dbReference type="ARBA" id="ARBA00004651"/>
    </source>
</evidence>
<keyword evidence="3 9" id="KW-0813">Transport</keyword>
<keyword evidence="6 9" id="KW-0812">Transmembrane</keyword>
<evidence type="ECO:0000256" key="6">
    <source>
        <dbReference type="ARBA" id="ARBA00022692"/>
    </source>
</evidence>
<evidence type="ECO:0000256" key="5">
    <source>
        <dbReference type="ARBA" id="ARBA00022597"/>
    </source>
</evidence>
<dbReference type="Gene3D" id="1.10.3720.10">
    <property type="entry name" value="MetI-like"/>
    <property type="match status" value="1"/>
</dbReference>
<comment type="similarity">
    <text evidence="2 10">Belongs to the binding-protein-dependent transport system permease family. MalFG subfamily.</text>
</comment>
<dbReference type="SUPFAM" id="SSF160964">
    <property type="entry name" value="MalF N-terminal region-like"/>
    <property type="match status" value="1"/>
</dbReference>
<feature type="transmembrane region" description="Helical" evidence="9">
    <location>
        <begin position="502"/>
        <end position="524"/>
    </location>
</feature>
<name>A0ABU1JAI6_9MICC</name>
<dbReference type="Gene3D" id="1.20.58.370">
    <property type="entry name" value="MalF N-terminal region-like"/>
    <property type="match status" value="1"/>
</dbReference>
<gene>
    <name evidence="12" type="ORF">JOE69_001662</name>
</gene>
<dbReference type="PANTHER" id="PTHR47314">
    <property type="entry name" value="MALTOSE/MALTODEXTRIN TRANSPORT SYSTEM PERMEASE PROTEIN MALF"/>
    <property type="match status" value="1"/>
</dbReference>
<dbReference type="SUPFAM" id="SSF161098">
    <property type="entry name" value="MetI-like"/>
    <property type="match status" value="1"/>
</dbReference>
<keyword evidence="5 10" id="KW-0762">Sugar transport</keyword>
<keyword evidence="4 10" id="KW-1003">Cell membrane</keyword>
<feature type="transmembrane region" description="Helical" evidence="9">
    <location>
        <begin position="339"/>
        <end position="362"/>
    </location>
</feature>
<comment type="function">
    <text evidence="10">Part of the ABC transporter complex MalEFGK involved in maltose/maltodextrin import. Probably responsible for the translocation of the substrate across the membrane.</text>
</comment>
<keyword evidence="7 9" id="KW-1133">Transmembrane helix</keyword>
<evidence type="ECO:0000256" key="7">
    <source>
        <dbReference type="ARBA" id="ARBA00022989"/>
    </source>
</evidence>
<comment type="subcellular location">
    <subcellularLocation>
        <location evidence="1 9">Cell membrane</location>
        <topology evidence="1 9">Multi-pass membrane protein</topology>
    </subcellularLocation>
</comment>
<feature type="transmembrane region" description="Helical" evidence="9">
    <location>
        <begin position="25"/>
        <end position="49"/>
    </location>
</feature>
<feature type="transmembrane region" description="Helical" evidence="9">
    <location>
        <begin position="390"/>
        <end position="412"/>
    </location>
</feature>
<dbReference type="InterPro" id="IPR032550">
    <property type="entry name" value="TM_PBP2_N"/>
</dbReference>
<dbReference type="InterPro" id="IPR035277">
    <property type="entry name" value="MalF_N"/>
</dbReference>
<evidence type="ECO:0000313" key="12">
    <source>
        <dbReference type="EMBL" id="MDR6269424.1"/>
    </source>
</evidence>
<evidence type="ECO:0000256" key="2">
    <source>
        <dbReference type="ARBA" id="ARBA00009047"/>
    </source>
</evidence>
<proteinExistence type="inferred from homology"/>
<sequence length="534" mass="57006">MPTAKSGPKSSTPELPLRLGSTNSVIGLTVKILGLGLAAALAIGATPVLLASGSWLLLGGLWLATIALFVIYAGKRLIPAKYLAPGTVFLAVFVIVPILYTVQISTTNQADGTRGSKAETIQTIERNSVLQGPESRNFNLSIAVPGSTANSDGPFTLFLVDQKSGEALRADANGTEPAPQAQIQDGFVRSAPGFAFLDPRQVAQAGKALAAAEFPSGRESIHLVGLSFAFEGSQQYRYDQASDSMRNSATGELYPVREINGKDYFVRADGSPAFDQSWQKYVGASNYLKLFTDSSLRDAFAGTFLWTVVFAVVSVASTFLLGLLLALTLNERRMRGLKYYRAAMLIPYAIPTFISFLVWASFYNKDFGLINGFLGGAQIDWLGDPTLAKVAILLTNLWVGFPYMFLICLGALQSLPGDVDEAAKIDGASAFQSFTRVKFPLVMVAVAPLLVASFAFNFNNFAIIQLLTGGAPFPSDGAQIGSTDIMISATYRVAFGSSGADFGFAAAISVLLFVVTAVLASIQFRFTKALEDVR</sequence>
<dbReference type="PANTHER" id="PTHR47314:SF1">
    <property type="entry name" value="MALTOSE_MALTODEXTRIN TRANSPORT SYSTEM PERMEASE PROTEIN MALF"/>
    <property type="match status" value="1"/>
</dbReference>
<accession>A0ABU1JAI6</accession>
<dbReference type="InterPro" id="IPR000515">
    <property type="entry name" value="MetI-like"/>
</dbReference>
<evidence type="ECO:0000259" key="11">
    <source>
        <dbReference type="PROSITE" id="PS50928"/>
    </source>
</evidence>
<feature type="transmembrane region" description="Helical" evidence="9">
    <location>
        <begin position="304"/>
        <end position="327"/>
    </location>
</feature>
<evidence type="ECO:0000256" key="9">
    <source>
        <dbReference type="RuleBase" id="RU363032"/>
    </source>
</evidence>
<comment type="caution">
    <text evidence="12">The sequence shown here is derived from an EMBL/GenBank/DDBJ whole genome shotgun (WGS) entry which is preliminary data.</text>
</comment>
<dbReference type="Pfam" id="PF00528">
    <property type="entry name" value="BPD_transp_1"/>
    <property type="match status" value="1"/>
</dbReference>
<dbReference type="EMBL" id="JAVDQF010000001">
    <property type="protein sequence ID" value="MDR6269424.1"/>
    <property type="molecule type" value="Genomic_DNA"/>
</dbReference>
<evidence type="ECO:0000256" key="4">
    <source>
        <dbReference type="ARBA" id="ARBA00022475"/>
    </source>
</evidence>
<evidence type="ECO:0000256" key="3">
    <source>
        <dbReference type="ARBA" id="ARBA00022448"/>
    </source>
</evidence>
<organism evidence="12 13">
    <name type="scientific">Arthrobacter russicus</name>
    <dbReference type="NCBI Taxonomy" id="172040"/>
    <lineage>
        <taxon>Bacteria</taxon>
        <taxon>Bacillati</taxon>
        <taxon>Actinomycetota</taxon>
        <taxon>Actinomycetes</taxon>
        <taxon>Micrococcales</taxon>
        <taxon>Micrococcaceae</taxon>
        <taxon>Arthrobacter</taxon>
    </lineage>
</organism>
<reference evidence="12 13" key="1">
    <citation type="submission" date="2023-07" db="EMBL/GenBank/DDBJ databases">
        <title>Sequencing the genomes of 1000 actinobacteria strains.</title>
        <authorList>
            <person name="Klenk H.-P."/>
        </authorList>
    </citation>
    <scope>NUCLEOTIDE SEQUENCE [LARGE SCALE GENOMIC DNA]</scope>
    <source>
        <strain evidence="12 13">DSM 14555</strain>
    </source>
</reference>
<feature type="transmembrane region" description="Helical" evidence="9">
    <location>
        <begin position="55"/>
        <end position="73"/>
    </location>
</feature>
<dbReference type="CDD" id="cd06261">
    <property type="entry name" value="TM_PBP2"/>
    <property type="match status" value="1"/>
</dbReference>
<dbReference type="RefSeq" id="WP_309797744.1">
    <property type="nucleotide sequence ID" value="NZ_BAAAHY010000005.1"/>
</dbReference>
<keyword evidence="13" id="KW-1185">Reference proteome</keyword>
<protein>
    <recommendedName>
        <fullName evidence="10">Maltose/maltodextrin transport system permease protein</fullName>
    </recommendedName>
</protein>
<dbReference type="Proteomes" id="UP001185069">
    <property type="component" value="Unassembled WGS sequence"/>
</dbReference>
<feature type="domain" description="ABC transmembrane type-1" evidence="11">
    <location>
        <begin position="304"/>
        <end position="523"/>
    </location>
</feature>